<dbReference type="Gene3D" id="1.25.40.10">
    <property type="entry name" value="Tetratricopeptide repeat domain"/>
    <property type="match status" value="1"/>
</dbReference>
<protein>
    <submittedName>
        <fullName evidence="6">Uncharacterized protein</fullName>
    </submittedName>
</protein>
<evidence type="ECO:0000256" key="3">
    <source>
        <dbReference type="SAM" id="MobiDB-lite"/>
    </source>
</evidence>
<dbReference type="Pfam" id="PF24883">
    <property type="entry name" value="NPHP3_N"/>
    <property type="match status" value="1"/>
</dbReference>
<evidence type="ECO:0000256" key="2">
    <source>
        <dbReference type="PROSITE-ProRule" id="PRU00339"/>
    </source>
</evidence>
<dbReference type="SUPFAM" id="SSF52540">
    <property type="entry name" value="P-loop containing nucleoside triphosphate hydrolases"/>
    <property type="match status" value="1"/>
</dbReference>
<dbReference type="Gene3D" id="3.40.50.300">
    <property type="entry name" value="P-loop containing nucleotide triphosphate hydrolases"/>
    <property type="match status" value="1"/>
</dbReference>
<dbReference type="Proteomes" id="UP000800035">
    <property type="component" value="Unassembled WGS sequence"/>
</dbReference>
<dbReference type="SUPFAM" id="SSF48452">
    <property type="entry name" value="TPR-like"/>
    <property type="match status" value="1"/>
</dbReference>
<feature type="domain" description="Nephrocystin 3-like N-terminal" evidence="5">
    <location>
        <begin position="284"/>
        <end position="442"/>
    </location>
</feature>
<dbReference type="OrthoDB" id="448455at2759"/>
<dbReference type="InterPro" id="IPR011990">
    <property type="entry name" value="TPR-like_helical_dom_sf"/>
</dbReference>
<feature type="region of interest" description="Disordered" evidence="3">
    <location>
        <begin position="644"/>
        <end position="684"/>
    </location>
</feature>
<evidence type="ECO:0000313" key="7">
    <source>
        <dbReference type="Proteomes" id="UP000800035"/>
    </source>
</evidence>
<accession>A0A6A5TLA4</accession>
<proteinExistence type="predicted"/>
<keyword evidence="1" id="KW-0677">Repeat</keyword>
<dbReference type="PANTHER" id="PTHR10039">
    <property type="entry name" value="AMELOGENIN"/>
    <property type="match status" value="1"/>
</dbReference>
<feature type="compositionally biased region" description="Polar residues" evidence="3">
    <location>
        <begin position="648"/>
        <end position="661"/>
    </location>
</feature>
<evidence type="ECO:0000259" key="4">
    <source>
        <dbReference type="Pfam" id="PF17109"/>
    </source>
</evidence>
<dbReference type="InterPro" id="IPR056884">
    <property type="entry name" value="NPHP3-like_N"/>
</dbReference>
<gene>
    <name evidence="6" type="ORF">CC80DRAFT_452308</name>
</gene>
<dbReference type="InterPro" id="IPR031350">
    <property type="entry name" value="Goodbye_dom"/>
</dbReference>
<dbReference type="InterPro" id="IPR019734">
    <property type="entry name" value="TPR_rpt"/>
</dbReference>
<dbReference type="PANTHER" id="PTHR10039:SF17">
    <property type="entry name" value="FUNGAL STAND N-TERMINAL GOODBYE DOMAIN-CONTAINING PROTEIN-RELATED"/>
    <property type="match status" value="1"/>
</dbReference>
<dbReference type="InterPro" id="IPR027417">
    <property type="entry name" value="P-loop_NTPase"/>
</dbReference>
<evidence type="ECO:0000259" key="5">
    <source>
        <dbReference type="Pfam" id="PF24883"/>
    </source>
</evidence>
<feature type="domain" description="Fungal STAND N-terminal Goodbye" evidence="4">
    <location>
        <begin position="14"/>
        <end position="140"/>
    </location>
</feature>
<sequence length="1529" mass="174721">MSVDTADDIIAPLWKEAFAEYEKDTKRPLSPQLLEAMRGVQSSEDLLRHIEEQGQAFRSFRSKRTKLWGILHNFVSPLAAILQIALTPSSVSDGVGVPSSAVIGACLYLVKSCERVTEAYDWIEQVFNELQEFSDRLNIYTQGSIDTILEKKIVVILSFMLRIIGRSESLIKEKRFREYLRVTFLGKDEKTKKLLEDLNKLFIGEGQLINALMYASNRRIEEKLDKQSLSIGNEKSTEMLSISNGGTESGTQTNERIQRTLVGTSAAEDVQEIFYKNSRTLLKGTGDWLRGEEHFASWVERRTDILWIWGGPGAGKSHLATSIILQLQESQETERGTLASPTVAYFFVKENNELLRDANTILKTLAKQLVDQDSRLRKHVAQISKDRSNTITAEDTWETIFLGYYGNPDMKPRSASIVIDGLDEATADTRRTFLGFMKDVVGITRSATRPVLQFAIIGRASLRDDIDFTGFDRMHLIEISKHKNREDIDNYIRKRLREVEVLQELRKIEPHGRTIAKKRAAAIRSKILRGADGVFLWAKLLIDTILRRELAEIDVILKEPPRDLDGMIRSVFDRLANDNELDHHILRKMLLCCGYARRPLNFGELDTFLSLPSMRPNLLLWKQVRGKLSSVFELDFPADFDPDAIPTQEVQDTNDLVSNDGTVVEDVGSDDGFSDFSSNAGSDTEEFWSNVQDEDGIESPIADRGLQSKPQNHVHDSTGNAIRHLSNGQLKTEITFYHTRIKDYIVREGDPKTRQMPMSPIVPPSNSVQVQMIINCLDVLRLEYSLQPGKRYLVEYPVRYLAVHLGDFDVTQASDDEFIRVVEGLHWLFGTERGTECFIRATQVYDVYRITPTEFHFTWVGSDKALRLVQNWFKNAERRTLDGTKLGDVELSWIRAAGESFADLLRPLMMAASKIWLTKRGYDSEEYTDKQDLTTWLLRGWLSLVKDGAISPEIQAFDFDRDGTKFHLLSAEHIKTIGTWADLPHDTHWYSAIGRILLKGEFYKEAKHHFQEAIAQDPKAWAAFAGIGQIHGHQSEYQLAIDNLLQAIEIIPHNLAIMKGDLYPRLSLYYSKLENNELAHDAAQKGFEADPSDLDAQWRYFKVLYWRSDWSGIMTAISALNKTKAEDMSGTLLTQLLTIYDVYTEIGQACRQNGQPSWIFAVMDEALKKVDNERQGRVKTAVLSKMTEFNYYWYDHRRDQTIRYGEMYMEQPGVSMDNPQKKWVISKLAQLYFDKATALFRAANSAITPEVSALANKLKALAVSVLTGLSETYEGFEFFRQDYAALLWGRWLRDYQKADEKLWRKCFKGRLLEQMKALDDDDPSNDAFGMVSLADTLFHAGDRENAATILAILFQLLEDAIAKEERGDTEASEEDHPSKDTKSHPEPGKEHTETPDQQDAENRKPENEPNEENVTPPPSPEVTRTLTLSVQADSLVFSCDNCRRKTRDVEEFFYCEVCLDVHWCGECLVMVKDRSLKPGLKWNLCNPDHDFYRAWPIPEDAKALAVEYQNGDLGLKREWLEGLRREWLR</sequence>
<feature type="repeat" description="TPR" evidence="2">
    <location>
        <begin position="987"/>
        <end position="1020"/>
    </location>
</feature>
<dbReference type="PROSITE" id="PS50005">
    <property type="entry name" value="TPR"/>
    <property type="match status" value="2"/>
</dbReference>
<dbReference type="SMART" id="SM00028">
    <property type="entry name" value="TPR"/>
    <property type="match status" value="2"/>
</dbReference>
<evidence type="ECO:0000313" key="6">
    <source>
        <dbReference type="EMBL" id="KAF1952492.1"/>
    </source>
</evidence>
<evidence type="ECO:0000256" key="1">
    <source>
        <dbReference type="ARBA" id="ARBA00022737"/>
    </source>
</evidence>
<keyword evidence="7" id="KW-1185">Reference proteome</keyword>
<feature type="region of interest" description="Disordered" evidence="3">
    <location>
        <begin position="1364"/>
        <end position="1422"/>
    </location>
</feature>
<name>A0A6A5TLA4_9PLEO</name>
<feature type="repeat" description="TPR" evidence="2">
    <location>
        <begin position="1021"/>
        <end position="1054"/>
    </location>
</feature>
<keyword evidence="2" id="KW-0802">TPR repeat</keyword>
<dbReference type="EMBL" id="ML977010">
    <property type="protein sequence ID" value="KAF1952492.1"/>
    <property type="molecule type" value="Genomic_DNA"/>
</dbReference>
<feature type="compositionally biased region" description="Basic and acidic residues" evidence="3">
    <location>
        <begin position="1364"/>
        <end position="1407"/>
    </location>
</feature>
<reference evidence="6" key="1">
    <citation type="journal article" date="2020" name="Stud. Mycol.">
        <title>101 Dothideomycetes genomes: a test case for predicting lifestyles and emergence of pathogens.</title>
        <authorList>
            <person name="Haridas S."/>
            <person name="Albert R."/>
            <person name="Binder M."/>
            <person name="Bloem J."/>
            <person name="Labutti K."/>
            <person name="Salamov A."/>
            <person name="Andreopoulos B."/>
            <person name="Baker S."/>
            <person name="Barry K."/>
            <person name="Bills G."/>
            <person name="Bluhm B."/>
            <person name="Cannon C."/>
            <person name="Castanera R."/>
            <person name="Culley D."/>
            <person name="Daum C."/>
            <person name="Ezra D."/>
            <person name="Gonzalez J."/>
            <person name="Henrissat B."/>
            <person name="Kuo A."/>
            <person name="Liang C."/>
            <person name="Lipzen A."/>
            <person name="Lutzoni F."/>
            <person name="Magnuson J."/>
            <person name="Mondo S."/>
            <person name="Nolan M."/>
            <person name="Ohm R."/>
            <person name="Pangilinan J."/>
            <person name="Park H.-J."/>
            <person name="Ramirez L."/>
            <person name="Alfaro M."/>
            <person name="Sun H."/>
            <person name="Tritt A."/>
            <person name="Yoshinaga Y."/>
            <person name="Zwiers L.-H."/>
            <person name="Turgeon B."/>
            <person name="Goodwin S."/>
            <person name="Spatafora J."/>
            <person name="Crous P."/>
            <person name="Grigoriev I."/>
        </authorList>
    </citation>
    <scope>NUCLEOTIDE SEQUENCE</scope>
    <source>
        <strain evidence="6">CBS 675.92</strain>
    </source>
</reference>
<dbReference type="Pfam" id="PF17109">
    <property type="entry name" value="Goodbye"/>
    <property type="match status" value="1"/>
</dbReference>
<organism evidence="6 7">
    <name type="scientific">Byssothecium circinans</name>
    <dbReference type="NCBI Taxonomy" id="147558"/>
    <lineage>
        <taxon>Eukaryota</taxon>
        <taxon>Fungi</taxon>
        <taxon>Dikarya</taxon>
        <taxon>Ascomycota</taxon>
        <taxon>Pezizomycotina</taxon>
        <taxon>Dothideomycetes</taxon>
        <taxon>Pleosporomycetidae</taxon>
        <taxon>Pleosporales</taxon>
        <taxon>Massarineae</taxon>
        <taxon>Massarinaceae</taxon>
        <taxon>Byssothecium</taxon>
    </lineage>
</organism>